<keyword evidence="2" id="KW-1185">Reference proteome</keyword>
<reference evidence="1" key="1">
    <citation type="submission" date="2025-08" db="UniProtKB">
        <authorList>
            <consortium name="Ensembl"/>
        </authorList>
    </citation>
    <scope>IDENTIFICATION</scope>
</reference>
<dbReference type="AlphaFoldDB" id="A0A2K6GYQ1"/>
<protein>
    <submittedName>
        <fullName evidence="1">Ankyrin repeat domain 54</fullName>
    </submittedName>
</protein>
<sequence>MPTMWKQCSCFWTTGLIPTSEMVWEIHHCTWRPALTTSLSSPHCYEEIIHMLREYLERLGRHEQKERLDDLCTRLQMTSTKEQVDEVTDLLASFTSLSLQMQSMEKR</sequence>
<evidence type="ECO:0000313" key="2">
    <source>
        <dbReference type="Proteomes" id="UP000233160"/>
    </source>
</evidence>
<evidence type="ECO:0000313" key="1">
    <source>
        <dbReference type="Ensembl" id="ENSPCOP00000031320.1"/>
    </source>
</evidence>
<name>A0A2K6GYQ1_PROCO</name>
<organism evidence="1 2">
    <name type="scientific">Propithecus coquereli</name>
    <name type="common">Coquerel's sifaka</name>
    <name type="synonym">Propithecus verreauxi coquereli</name>
    <dbReference type="NCBI Taxonomy" id="379532"/>
    <lineage>
        <taxon>Eukaryota</taxon>
        <taxon>Metazoa</taxon>
        <taxon>Chordata</taxon>
        <taxon>Craniata</taxon>
        <taxon>Vertebrata</taxon>
        <taxon>Euteleostomi</taxon>
        <taxon>Mammalia</taxon>
        <taxon>Eutheria</taxon>
        <taxon>Euarchontoglires</taxon>
        <taxon>Primates</taxon>
        <taxon>Strepsirrhini</taxon>
        <taxon>Lemuriformes</taxon>
        <taxon>Indriidae</taxon>
        <taxon>Propithecus</taxon>
    </lineage>
</organism>
<accession>A0A2K6GYQ1</accession>
<gene>
    <name evidence="1" type="primary">ANKRD54</name>
</gene>
<reference evidence="1" key="2">
    <citation type="submission" date="2025-09" db="UniProtKB">
        <authorList>
            <consortium name="Ensembl"/>
        </authorList>
    </citation>
    <scope>IDENTIFICATION</scope>
</reference>
<dbReference type="Ensembl" id="ENSPCOT00000042274.1">
    <property type="protein sequence ID" value="ENSPCOP00000031320.1"/>
    <property type="gene ID" value="ENSPCOG00000028419.1"/>
</dbReference>
<dbReference type="GeneTree" id="ENSGT00940000157805"/>
<dbReference type="Proteomes" id="UP000233160">
    <property type="component" value="Unassembled WGS sequence"/>
</dbReference>
<proteinExistence type="predicted"/>